<accession>A0A3D9FFW1</accession>
<keyword evidence="2" id="KW-1185">Reference proteome</keyword>
<evidence type="ECO:0000313" key="1">
    <source>
        <dbReference type="EMBL" id="RED16715.1"/>
    </source>
</evidence>
<dbReference type="EMBL" id="QRDP01000004">
    <property type="protein sequence ID" value="RED16715.1"/>
    <property type="molecule type" value="Genomic_DNA"/>
</dbReference>
<organism evidence="1 2">
    <name type="scientific">Parasphingopyxis lamellibrachiae</name>
    <dbReference type="NCBI Taxonomy" id="680125"/>
    <lineage>
        <taxon>Bacteria</taxon>
        <taxon>Pseudomonadati</taxon>
        <taxon>Pseudomonadota</taxon>
        <taxon>Alphaproteobacteria</taxon>
        <taxon>Sphingomonadales</taxon>
        <taxon>Sphingomonadaceae</taxon>
        <taxon>Parasphingopyxis</taxon>
    </lineage>
</organism>
<dbReference type="InterPro" id="IPR021880">
    <property type="entry name" value="DUF3489"/>
</dbReference>
<dbReference type="AlphaFoldDB" id="A0A3D9FFW1"/>
<dbReference type="Proteomes" id="UP000256310">
    <property type="component" value="Unassembled WGS sequence"/>
</dbReference>
<protein>
    <submittedName>
        <fullName evidence="1">Uncharacterized protein DUF3489</fullName>
    </submittedName>
</protein>
<evidence type="ECO:0000313" key="2">
    <source>
        <dbReference type="Proteomes" id="UP000256310"/>
    </source>
</evidence>
<dbReference type="OrthoDB" id="7206991at2"/>
<comment type="caution">
    <text evidence="1">The sequence shown here is derived from an EMBL/GenBank/DDBJ whole genome shotgun (WGS) entry which is preliminary data.</text>
</comment>
<sequence>MTDKAKEPTKSNKLILIGLLKRKSGATLDDIIKATGWQRHSSRAALSGLRKAGFTIDSEAADKGRRYNITAEPAQ</sequence>
<proteinExistence type="predicted"/>
<gene>
    <name evidence="1" type="ORF">DFR46_1743</name>
</gene>
<name>A0A3D9FFW1_9SPHN</name>
<dbReference type="Pfam" id="PF11994">
    <property type="entry name" value="DUF3489"/>
    <property type="match status" value="1"/>
</dbReference>
<reference evidence="1 2" key="1">
    <citation type="submission" date="2018-07" db="EMBL/GenBank/DDBJ databases">
        <title>Genomic Encyclopedia of Type Strains, Phase IV (KMG-IV): sequencing the most valuable type-strain genomes for metagenomic binning, comparative biology and taxonomic classification.</title>
        <authorList>
            <person name="Goeker M."/>
        </authorList>
    </citation>
    <scope>NUCLEOTIDE SEQUENCE [LARGE SCALE GENOMIC DNA]</scope>
    <source>
        <strain evidence="1 2">DSM 26725</strain>
    </source>
</reference>
<dbReference type="RefSeq" id="WP_116236093.1">
    <property type="nucleotide sequence ID" value="NZ_QRDP01000004.1"/>
</dbReference>